<dbReference type="Pfam" id="PF00034">
    <property type="entry name" value="Cytochrom_C"/>
    <property type="match status" value="1"/>
</dbReference>
<dbReference type="RefSeq" id="WP_380801315.1">
    <property type="nucleotide sequence ID" value="NZ_JBHUIV010000010.1"/>
</dbReference>
<proteinExistence type="predicted"/>
<protein>
    <submittedName>
        <fullName evidence="6">PQQ-dependent sugar dehydrogenase</fullName>
    </submittedName>
</protein>
<dbReference type="Pfam" id="PF23500">
    <property type="entry name" value="DUF7133"/>
    <property type="match status" value="1"/>
</dbReference>
<dbReference type="InterPro" id="IPR036909">
    <property type="entry name" value="Cyt_c-like_dom_sf"/>
</dbReference>
<evidence type="ECO:0000259" key="5">
    <source>
        <dbReference type="PROSITE" id="PS51007"/>
    </source>
</evidence>
<dbReference type="EMBL" id="JBHUIV010000010">
    <property type="protein sequence ID" value="MFD2201397.1"/>
    <property type="molecule type" value="Genomic_DNA"/>
</dbReference>
<comment type="caution">
    <text evidence="6">The sequence shown here is derived from an EMBL/GenBank/DDBJ whole genome shotgun (WGS) entry which is preliminary data.</text>
</comment>
<dbReference type="PROSITE" id="PS51007">
    <property type="entry name" value="CYTC"/>
    <property type="match status" value="1"/>
</dbReference>
<keyword evidence="7" id="KW-1185">Reference proteome</keyword>
<evidence type="ECO:0000313" key="7">
    <source>
        <dbReference type="Proteomes" id="UP001597414"/>
    </source>
</evidence>
<dbReference type="Gene3D" id="2.120.10.30">
    <property type="entry name" value="TolB, C-terminal domain"/>
    <property type="match status" value="1"/>
</dbReference>
<keyword evidence="3 4" id="KW-0408">Iron</keyword>
<evidence type="ECO:0000256" key="2">
    <source>
        <dbReference type="ARBA" id="ARBA00022723"/>
    </source>
</evidence>
<evidence type="ECO:0000256" key="4">
    <source>
        <dbReference type="PROSITE-ProRule" id="PRU00433"/>
    </source>
</evidence>
<reference evidence="7" key="1">
    <citation type="journal article" date="2019" name="Int. J. Syst. Evol. Microbiol.">
        <title>The Global Catalogue of Microorganisms (GCM) 10K type strain sequencing project: providing services to taxonomists for standard genome sequencing and annotation.</title>
        <authorList>
            <consortium name="The Broad Institute Genomics Platform"/>
            <consortium name="The Broad Institute Genome Sequencing Center for Infectious Disease"/>
            <person name="Wu L."/>
            <person name="Ma J."/>
        </authorList>
    </citation>
    <scope>NUCLEOTIDE SEQUENCE [LARGE SCALE GENOMIC DNA]</scope>
    <source>
        <strain evidence="7">KCTC 19812</strain>
    </source>
</reference>
<evidence type="ECO:0000256" key="1">
    <source>
        <dbReference type="ARBA" id="ARBA00022617"/>
    </source>
</evidence>
<evidence type="ECO:0000256" key="3">
    <source>
        <dbReference type="ARBA" id="ARBA00023004"/>
    </source>
</evidence>
<accession>A0ABW5B5I5</accession>
<keyword evidence="2 4" id="KW-0479">Metal-binding</keyword>
<dbReference type="SUPFAM" id="SSF46626">
    <property type="entry name" value="Cytochrome c"/>
    <property type="match status" value="1"/>
</dbReference>
<dbReference type="SUPFAM" id="SSF63825">
    <property type="entry name" value="YWTD domain"/>
    <property type="match status" value="1"/>
</dbReference>
<keyword evidence="1 4" id="KW-0349">Heme</keyword>
<name>A0ABW5B5I5_9BACT</name>
<gene>
    <name evidence="6" type="ORF">ACFSKV_07455</name>
</gene>
<sequence length="514" mass="57213">MSCNSDHEKNKNLEVEEEFKVYGPYKVIELPIKKGVRILNPTFISLGPDGKIFSANQSGEIYTLIDSDGDGLEDEALLYFNISNLGLRSPSGFTFKGDTVFIGTSQEIRAFIDRDGDGMADSTWTVFNEIPYSHHPYEWTPGLNVGPDGWLYFNLTTDSWNAGASPDPNGFRGSILRISTDGKNVEQMGTGIRSVHGMAFHPNGDLFFADNEGGGNPTEELNLLVKGAYYGHNPKKFNNPEHVQPSVYDLKTEVAPSGIEFNRQNNDFGGTSADLFVAFYGPGERWNRGGVARVHISQSENGNYEFEEYPVVDLPKLSDLTFSKIGDLYLAQHGKSDYWYNPTEEKTGKFYKLVYDPEVNYLTSRSSLNQNGNFSSSSVESGKQLFAELACLACHSMDGSTELLGPNLKDVGNKLSREEILDEIYYPSKIIKPSMVGLKVIKKDGQVLLGRPVSIEENEISLMLVGNYIVQISKSEIERTEPMDKSLMFEGLLNGASEEEIKNLLDYIISMKEN</sequence>
<dbReference type="Gene3D" id="1.10.760.10">
    <property type="entry name" value="Cytochrome c-like domain"/>
    <property type="match status" value="1"/>
</dbReference>
<dbReference type="PANTHER" id="PTHR33546">
    <property type="entry name" value="LARGE, MULTIFUNCTIONAL SECRETED PROTEIN-RELATED"/>
    <property type="match status" value="1"/>
</dbReference>
<dbReference type="InterPro" id="IPR013427">
    <property type="entry name" value="Haem-bd_dom_put"/>
</dbReference>
<dbReference type="PANTHER" id="PTHR33546:SF1">
    <property type="entry name" value="LARGE, MULTIFUNCTIONAL SECRETED PROTEIN"/>
    <property type="match status" value="1"/>
</dbReference>
<dbReference type="NCBIfam" id="TIGR02603">
    <property type="entry name" value="CxxCH_TIGR02603"/>
    <property type="match status" value="1"/>
</dbReference>
<dbReference type="InterPro" id="IPR011042">
    <property type="entry name" value="6-blade_b-propeller_TolB-like"/>
</dbReference>
<feature type="domain" description="Cytochrome c" evidence="5">
    <location>
        <begin position="377"/>
        <end position="512"/>
    </location>
</feature>
<organism evidence="6 7">
    <name type="scientific">Shivajiella indica</name>
    <dbReference type="NCBI Taxonomy" id="872115"/>
    <lineage>
        <taxon>Bacteria</taxon>
        <taxon>Pseudomonadati</taxon>
        <taxon>Bacteroidota</taxon>
        <taxon>Cytophagia</taxon>
        <taxon>Cytophagales</taxon>
        <taxon>Cyclobacteriaceae</taxon>
        <taxon>Shivajiella</taxon>
    </lineage>
</organism>
<dbReference type="InterPro" id="IPR009056">
    <property type="entry name" value="Cyt_c-like_dom"/>
</dbReference>
<dbReference type="InterPro" id="IPR055557">
    <property type="entry name" value="DUF7133"/>
</dbReference>
<evidence type="ECO:0000313" key="6">
    <source>
        <dbReference type="EMBL" id="MFD2201397.1"/>
    </source>
</evidence>
<dbReference type="Proteomes" id="UP001597414">
    <property type="component" value="Unassembled WGS sequence"/>
</dbReference>